<dbReference type="InterPro" id="IPR003689">
    <property type="entry name" value="ZIP"/>
</dbReference>
<evidence type="ECO:0000313" key="8">
    <source>
        <dbReference type="Proteomes" id="UP000078544"/>
    </source>
</evidence>
<dbReference type="OrthoDB" id="448280at2759"/>
<dbReference type="Proteomes" id="UP000078544">
    <property type="component" value="Unassembled WGS sequence"/>
</dbReference>
<feature type="transmembrane region" description="Helical" evidence="6">
    <location>
        <begin position="494"/>
        <end position="516"/>
    </location>
</feature>
<evidence type="ECO:0000256" key="6">
    <source>
        <dbReference type="SAM" id="Phobius"/>
    </source>
</evidence>
<dbReference type="GO" id="GO:0005886">
    <property type="term" value="C:plasma membrane"/>
    <property type="evidence" value="ECO:0007669"/>
    <property type="project" value="TreeGrafter"/>
</dbReference>
<evidence type="ECO:0000256" key="5">
    <source>
        <dbReference type="SAM" id="MobiDB-lite"/>
    </source>
</evidence>
<evidence type="ECO:0000256" key="3">
    <source>
        <dbReference type="ARBA" id="ARBA00022989"/>
    </source>
</evidence>
<sequence length="558" mass="60386">MICLNKADEGALRHLSYNQSPPALAPGATTREDMNGMANLREYVAAGQDDASGGGTGSMLGQTVMDEKMHADARPPREEDAAAAPDARRWPNQLSLRRREALAGCHGQHRLVPEPFTRCLERLGGWTICIPSALFLSYVVFHLGAVFGSSMKSPAPAQDSLVSGSINNNNINHSAFVPGPFEAPPQQRQLVQVMKRSTCADGNGDDDAYNLGLHVAALFIILFVSTMGCAFPIMATKFPGLRIPRRFFFAIRHFGTGVLIATAFCHLLPTAFTSLGNPCLGEFWTQKYEAMPGAIALGAIFLVSVIEMVFHPSRHIQPADIVTRSSGGGGPDDGADKQPIRDMGTLHGHETSIGQGLTHLDQVVLADRVVAPHHGAAVADDAGAKKTPVTEEQEERSEASDHRYLTPEQKRNKDRLQCILLEMGILFHSIFIGMALSVSIGSDFVVLLIAIVFHQTFEGLALGSRISAIEWGTAKTWQPWLMALAYGCTPESEIGLIVVGVMNAISAGLLTFASLVELLSEDFLSDESWRYLRGRSRVVACLLVFFGAFFMSLVGAWA</sequence>
<comment type="caution">
    <text evidence="7">The sequence shown here is derived from an EMBL/GenBank/DDBJ whole genome shotgun (WGS) entry which is preliminary data.</text>
</comment>
<organism evidence="7 8">
    <name type="scientific">Moelleriella libera RCEF 2490</name>
    <dbReference type="NCBI Taxonomy" id="1081109"/>
    <lineage>
        <taxon>Eukaryota</taxon>
        <taxon>Fungi</taxon>
        <taxon>Dikarya</taxon>
        <taxon>Ascomycota</taxon>
        <taxon>Pezizomycotina</taxon>
        <taxon>Sordariomycetes</taxon>
        <taxon>Hypocreomycetidae</taxon>
        <taxon>Hypocreales</taxon>
        <taxon>Clavicipitaceae</taxon>
        <taxon>Moelleriella</taxon>
    </lineage>
</organism>
<feature type="transmembrane region" description="Helical" evidence="6">
    <location>
        <begin position="123"/>
        <end position="147"/>
    </location>
</feature>
<dbReference type="STRING" id="1081109.A0A167XJN3"/>
<proteinExistence type="predicted"/>
<dbReference type="PANTHER" id="PTHR11040">
    <property type="entry name" value="ZINC/IRON TRANSPORTER"/>
    <property type="match status" value="1"/>
</dbReference>
<feature type="region of interest" description="Disordered" evidence="5">
    <location>
        <begin position="69"/>
        <end position="90"/>
    </location>
</feature>
<protein>
    <submittedName>
        <fullName evidence="7">Zinc/iron permease</fullName>
    </submittedName>
</protein>
<feature type="transmembrane region" description="Helical" evidence="6">
    <location>
        <begin position="290"/>
        <end position="310"/>
    </location>
</feature>
<evidence type="ECO:0000313" key="7">
    <source>
        <dbReference type="EMBL" id="KZZ90164.1"/>
    </source>
</evidence>
<dbReference type="Pfam" id="PF02535">
    <property type="entry name" value="Zip"/>
    <property type="match status" value="1"/>
</dbReference>
<feature type="transmembrane region" description="Helical" evidence="6">
    <location>
        <begin position="247"/>
        <end position="270"/>
    </location>
</feature>
<feature type="transmembrane region" description="Helical" evidence="6">
    <location>
        <begin position="537"/>
        <end position="557"/>
    </location>
</feature>
<name>A0A167XJN3_9HYPO</name>
<feature type="transmembrane region" description="Helical" evidence="6">
    <location>
        <begin position="211"/>
        <end position="235"/>
    </location>
</feature>
<feature type="transmembrane region" description="Helical" evidence="6">
    <location>
        <begin position="420"/>
        <end position="453"/>
    </location>
</feature>
<reference evidence="7 8" key="1">
    <citation type="journal article" date="2016" name="Genome Biol. Evol.">
        <title>Divergent and convergent evolution of fungal pathogenicity.</title>
        <authorList>
            <person name="Shang Y."/>
            <person name="Xiao G."/>
            <person name="Zheng P."/>
            <person name="Cen K."/>
            <person name="Zhan S."/>
            <person name="Wang C."/>
        </authorList>
    </citation>
    <scope>NUCLEOTIDE SEQUENCE [LARGE SCALE GENOMIC DNA]</scope>
    <source>
        <strain evidence="7 8">RCEF 2490</strain>
    </source>
</reference>
<keyword evidence="8" id="KW-1185">Reference proteome</keyword>
<keyword evidence="3 6" id="KW-1133">Transmembrane helix</keyword>
<evidence type="ECO:0000256" key="2">
    <source>
        <dbReference type="ARBA" id="ARBA00022692"/>
    </source>
</evidence>
<keyword evidence="4 6" id="KW-0472">Membrane</keyword>
<dbReference type="GO" id="GO:0005385">
    <property type="term" value="F:zinc ion transmembrane transporter activity"/>
    <property type="evidence" value="ECO:0007669"/>
    <property type="project" value="TreeGrafter"/>
</dbReference>
<feature type="region of interest" description="Disordered" evidence="5">
    <location>
        <begin position="320"/>
        <end position="348"/>
    </location>
</feature>
<dbReference type="AlphaFoldDB" id="A0A167XJN3"/>
<evidence type="ECO:0000256" key="1">
    <source>
        <dbReference type="ARBA" id="ARBA00004141"/>
    </source>
</evidence>
<evidence type="ECO:0000256" key="4">
    <source>
        <dbReference type="ARBA" id="ARBA00023136"/>
    </source>
</evidence>
<accession>A0A167XJN3</accession>
<dbReference type="PANTHER" id="PTHR11040:SF55">
    <property type="entry name" value="MEMBRANE ZINC ION TRANSPORTER, PUTATIVE (AFU_ORTHOLOGUE AFUA_6G00470)-RELATED"/>
    <property type="match status" value="1"/>
</dbReference>
<dbReference type="EMBL" id="AZGY01000022">
    <property type="protein sequence ID" value="KZZ90164.1"/>
    <property type="molecule type" value="Genomic_DNA"/>
</dbReference>
<feature type="compositionally biased region" description="Basic and acidic residues" evidence="5">
    <location>
        <begin position="69"/>
        <end position="80"/>
    </location>
</feature>
<keyword evidence="2 6" id="KW-0812">Transmembrane</keyword>
<comment type="subcellular location">
    <subcellularLocation>
        <location evidence="1">Membrane</location>
        <topology evidence="1">Multi-pass membrane protein</topology>
    </subcellularLocation>
</comment>
<feature type="region of interest" description="Disordered" evidence="5">
    <location>
        <begin position="377"/>
        <end position="404"/>
    </location>
</feature>
<gene>
    <name evidence="7" type="ORF">AAL_07265</name>
</gene>